<dbReference type="CDD" id="cd06127">
    <property type="entry name" value="DEDDh"/>
    <property type="match status" value="1"/>
</dbReference>
<keyword evidence="6" id="KW-1185">Reference proteome</keyword>
<protein>
    <submittedName>
        <fullName evidence="5">DNA polymerase III subunit epsilon</fullName>
    </submittedName>
</protein>
<dbReference type="PANTHER" id="PTHR30231:SF4">
    <property type="entry name" value="PROTEIN NEN2"/>
    <property type="match status" value="1"/>
</dbReference>
<dbReference type="GO" id="GO:0003677">
    <property type="term" value="F:DNA binding"/>
    <property type="evidence" value="ECO:0007669"/>
    <property type="project" value="InterPro"/>
</dbReference>
<evidence type="ECO:0000256" key="2">
    <source>
        <dbReference type="ARBA" id="ARBA00022801"/>
    </source>
</evidence>
<dbReference type="NCBIfam" id="TIGR00573">
    <property type="entry name" value="dnaq"/>
    <property type="match status" value="1"/>
</dbReference>
<dbReference type="InterPro" id="IPR006054">
    <property type="entry name" value="DnaQ"/>
</dbReference>
<evidence type="ECO:0000259" key="4">
    <source>
        <dbReference type="SMART" id="SM00479"/>
    </source>
</evidence>
<dbReference type="KEGG" id="fpn:ABE65_005535"/>
<dbReference type="GO" id="GO:0008408">
    <property type="term" value="F:3'-5' exonuclease activity"/>
    <property type="evidence" value="ECO:0007669"/>
    <property type="project" value="TreeGrafter"/>
</dbReference>
<evidence type="ECO:0000256" key="3">
    <source>
        <dbReference type="ARBA" id="ARBA00022839"/>
    </source>
</evidence>
<reference evidence="5 6" key="1">
    <citation type="submission" date="2016-04" db="EMBL/GenBank/DDBJ databases">
        <title>Complete genome sequence of Fictibacillus phosphorivorans G25-29, a strain toxic to nematodes.</title>
        <authorList>
            <person name="Zheng Z."/>
        </authorList>
    </citation>
    <scope>NUCLEOTIDE SEQUENCE [LARGE SCALE GENOMIC DNA]</scope>
    <source>
        <strain evidence="5 6">G25-29</strain>
    </source>
</reference>
<keyword evidence="1" id="KW-0540">Nuclease</keyword>
<dbReference type="EMBL" id="CP015378">
    <property type="protein sequence ID" value="ANC76298.1"/>
    <property type="molecule type" value="Genomic_DNA"/>
</dbReference>
<evidence type="ECO:0000256" key="1">
    <source>
        <dbReference type="ARBA" id="ARBA00022722"/>
    </source>
</evidence>
<accession>A0A160IJM2</accession>
<dbReference type="Gene3D" id="3.30.420.10">
    <property type="entry name" value="Ribonuclease H-like superfamily/Ribonuclease H"/>
    <property type="match status" value="1"/>
</dbReference>
<dbReference type="FunFam" id="3.30.420.10:FF:000045">
    <property type="entry name" value="3'-5' exonuclease DinG"/>
    <property type="match status" value="1"/>
</dbReference>
<dbReference type="PANTHER" id="PTHR30231">
    <property type="entry name" value="DNA POLYMERASE III SUBUNIT EPSILON"/>
    <property type="match status" value="1"/>
</dbReference>
<dbReference type="InterPro" id="IPR013520">
    <property type="entry name" value="Ribonucl_H"/>
</dbReference>
<dbReference type="GO" id="GO:0006260">
    <property type="term" value="P:DNA replication"/>
    <property type="evidence" value="ECO:0007669"/>
    <property type="project" value="InterPro"/>
</dbReference>
<dbReference type="Proteomes" id="UP000076623">
    <property type="component" value="Chromosome"/>
</dbReference>
<keyword evidence="2" id="KW-0378">Hydrolase</keyword>
<evidence type="ECO:0000313" key="6">
    <source>
        <dbReference type="Proteomes" id="UP000076623"/>
    </source>
</evidence>
<dbReference type="STRING" id="1221500.ABE65_005535"/>
<proteinExistence type="predicted"/>
<dbReference type="Pfam" id="PF00929">
    <property type="entry name" value="RNase_T"/>
    <property type="match status" value="1"/>
</dbReference>
<organism evidence="5 6">
    <name type="scientific">Fictibacillus phosphorivorans</name>
    <dbReference type="NCBI Taxonomy" id="1221500"/>
    <lineage>
        <taxon>Bacteria</taxon>
        <taxon>Bacillati</taxon>
        <taxon>Bacillota</taxon>
        <taxon>Bacilli</taxon>
        <taxon>Bacillales</taxon>
        <taxon>Fictibacillaceae</taxon>
        <taxon>Fictibacillus</taxon>
    </lineage>
</organism>
<dbReference type="SMART" id="SM00479">
    <property type="entry name" value="EXOIII"/>
    <property type="match status" value="1"/>
</dbReference>
<dbReference type="RefSeq" id="WP_066392210.1">
    <property type="nucleotide sequence ID" value="NZ_CP015378.1"/>
</dbReference>
<dbReference type="AlphaFoldDB" id="A0A160IJM2"/>
<dbReference type="SUPFAM" id="SSF53098">
    <property type="entry name" value="Ribonuclease H-like"/>
    <property type="match status" value="1"/>
</dbReference>
<sequence>MKVNPLIQFMKQVQGKINSSVYASLQGQSSPQHVAFLRQLQKEMKVEESLTIPFDELNVVVFDLETTGFFPEQGNQILSIGAVKVKGGEVQCEDTFYSLAQCTGELSPEIKELTGIDDSDLQHAPSLSKVLVDFYEFARGHVLVAHHASHEKKFLQHYNWKLFRSQFKHRIVDTSFLLKIVEPESNLVRLEDCCEHCNIPVTDRHHALGDAKMTAELWSVYVARVQELGLKNLREVYERLSR</sequence>
<name>A0A160IJM2_9BACL</name>
<keyword evidence="3" id="KW-0269">Exonuclease</keyword>
<feature type="domain" description="Exonuclease" evidence="4">
    <location>
        <begin position="58"/>
        <end position="227"/>
    </location>
</feature>
<dbReference type="GO" id="GO:0005829">
    <property type="term" value="C:cytosol"/>
    <property type="evidence" value="ECO:0007669"/>
    <property type="project" value="TreeGrafter"/>
</dbReference>
<dbReference type="InterPro" id="IPR036397">
    <property type="entry name" value="RNaseH_sf"/>
</dbReference>
<evidence type="ECO:0000313" key="5">
    <source>
        <dbReference type="EMBL" id="ANC76298.1"/>
    </source>
</evidence>
<dbReference type="NCBIfam" id="NF005836">
    <property type="entry name" value="PRK07740.1"/>
    <property type="match status" value="1"/>
</dbReference>
<dbReference type="InterPro" id="IPR012337">
    <property type="entry name" value="RNaseH-like_sf"/>
</dbReference>
<dbReference type="GO" id="GO:0003887">
    <property type="term" value="F:DNA-directed DNA polymerase activity"/>
    <property type="evidence" value="ECO:0007669"/>
    <property type="project" value="InterPro"/>
</dbReference>
<gene>
    <name evidence="5" type="ORF">ABE65_005535</name>
</gene>